<evidence type="ECO:0000259" key="4">
    <source>
        <dbReference type="Pfam" id="PF10502"/>
    </source>
</evidence>
<reference evidence="5 6" key="1">
    <citation type="submission" date="2024-06" db="EMBL/GenBank/DDBJ databases">
        <title>The Natural Products Discovery Center: Release of the First 8490 Sequenced Strains for Exploring Actinobacteria Biosynthetic Diversity.</title>
        <authorList>
            <person name="Kalkreuter E."/>
            <person name="Kautsar S.A."/>
            <person name="Yang D."/>
            <person name="Bader C.D."/>
            <person name="Teijaro C.N."/>
            <person name="Fluegel L."/>
            <person name="Davis C.M."/>
            <person name="Simpson J.R."/>
            <person name="Lauterbach L."/>
            <person name="Steele A.D."/>
            <person name="Gui C."/>
            <person name="Meng S."/>
            <person name="Li G."/>
            <person name="Viehrig K."/>
            <person name="Ye F."/>
            <person name="Su P."/>
            <person name="Kiefer A.F."/>
            <person name="Nichols A."/>
            <person name="Cepeda A.J."/>
            <person name="Yan W."/>
            <person name="Fan B."/>
            <person name="Jiang Y."/>
            <person name="Adhikari A."/>
            <person name="Zheng C.-J."/>
            <person name="Schuster L."/>
            <person name="Cowan T.M."/>
            <person name="Smanski M.J."/>
            <person name="Chevrette M.G."/>
            <person name="De Carvalho L.P.S."/>
            <person name="Shen B."/>
        </authorList>
    </citation>
    <scope>NUCLEOTIDE SEQUENCE [LARGE SCALE GENOMIC DNA]</scope>
    <source>
        <strain evidence="5 6">NPDC000632</strain>
    </source>
</reference>
<dbReference type="PANTHER" id="PTHR43390">
    <property type="entry name" value="SIGNAL PEPTIDASE I"/>
    <property type="match status" value="1"/>
</dbReference>
<dbReference type="CDD" id="cd06530">
    <property type="entry name" value="S26_SPase_I"/>
    <property type="match status" value="1"/>
</dbReference>
<dbReference type="InterPro" id="IPR000223">
    <property type="entry name" value="Pept_S26A_signal_pept_1"/>
</dbReference>
<organism evidence="5 6">
    <name type="scientific">Streptomyces flaveolus</name>
    <dbReference type="NCBI Taxonomy" id="67297"/>
    <lineage>
        <taxon>Bacteria</taxon>
        <taxon>Bacillati</taxon>
        <taxon>Actinomycetota</taxon>
        <taxon>Actinomycetes</taxon>
        <taxon>Kitasatosporales</taxon>
        <taxon>Streptomycetaceae</taxon>
        <taxon>Streptomyces</taxon>
    </lineage>
</organism>
<feature type="transmembrane region" description="Helical" evidence="3">
    <location>
        <begin position="174"/>
        <end position="199"/>
    </location>
</feature>
<keyword evidence="3" id="KW-0812">Transmembrane</keyword>
<comment type="subcellular location">
    <subcellularLocation>
        <location evidence="1">Cell membrane</location>
        <topology evidence="1">Single-pass type II membrane protein</topology>
    </subcellularLocation>
    <subcellularLocation>
        <location evidence="3">Membrane</location>
        <topology evidence="3">Single-pass type II membrane protein</topology>
    </subcellularLocation>
</comment>
<evidence type="ECO:0000256" key="2">
    <source>
        <dbReference type="ARBA" id="ARBA00009370"/>
    </source>
</evidence>
<dbReference type="Gene3D" id="2.10.109.10">
    <property type="entry name" value="Umud Fragment, subunit A"/>
    <property type="match status" value="1"/>
</dbReference>
<evidence type="ECO:0000313" key="6">
    <source>
        <dbReference type="Proteomes" id="UP001490330"/>
    </source>
</evidence>
<comment type="catalytic activity">
    <reaction evidence="3">
        <text>Cleavage of hydrophobic, N-terminal signal or leader sequences from secreted and periplasmic proteins.</text>
        <dbReference type="EC" id="3.4.21.89"/>
    </reaction>
</comment>
<keyword evidence="3" id="KW-0645">Protease</keyword>
<feature type="domain" description="Peptidase S26" evidence="4">
    <location>
        <begin position="22"/>
        <end position="171"/>
    </location>
</feature>
<protein>
    <recommendedName>
        <fullName evidence="3">Signal peptidase I</fullName>
        <ecNumber evidence="3">3.4.21.89</ecNumber>
    </recommendedName>
</protein>
<comment type="caution">
    <text evidence="5">The sequence shown here is derived from an EMBL/GenBank/DDBJ whole genome shotgun (WGS) entry which is preliminary data.</text>
</comment>
<sequence>MQQRAAGSRQRAAAWVLVPLGLVLALGSIGYFFRNYQGVTVMSQAMEPTYRQGERLVVAHIDTDEIRRGDVVLVRVPGRYQGAPVLQRVIGLGGDHVVSDGDRITVNGKPIDEPYVPRGDVNPAADPYDVRVPDGRLFLLGDHRGNSNDSRFFLDEQSGSVAASGVLGRVQQGFTVATTLGALGVLGFVSALLGVGLGIRGHTAGRNARRPLAAVPPWPVA</sequence>
<dbReference type="PANTHER" id="PTHR43390:SF1">
    <property type="entry name" value="CHLOROPLAST PROCESSING PEPTIDASE"/>
    <property type="match status" value="1"/>
</dbReference>
<evidence type="ECO:0000256" key="1">
    <source>
        <dbReference type="ARBA" id="ARBA00004401"/>
    </source>
</evidence>
<accession>A0ABV1VGF9</accession>
<dbReference type="InterPro" id="IPR036286">
    <property type="entry name" value="LexA/Signal_pep-like_sf"/>
</dbReference>
<keyword evidence="6" id="KW-1185">Reference proteome</keyword>
<gene>
    <name evidence="5" type="primary">lepB</name>
    <name evidence="5" type="ORF">ABT322_17680</name>
</gene>
<dbReference type="InterPro" id="IPR019533">
    <property type="entry name" value="Peptidase_S26"/>
</dbReference>
<dbReference type="GO" id="GO:0009003">
    <property type="term" value="F:signal peptidase activity"/>
    <property type="evidence" value="ECO:0007669"/>
    <property type="project" value="UniProtKB-EC"/>
</dbReference>
<dbReference type="PRINTS" id="PR00727">
    <property type="entry name" value="LEADERPTASE"/>
</dbReference>
<dbReference type="EMBL" id="JBEPCV010000016">
    <property type="protein sequence ID" value="MER6905575.1"/>
    <property type="molecule type" value="Genomic_DNA"/>
</dbReference>
<dbReference type="Proteomes" id="UP001490330">
    <property type="component" value="Unassembled WGS sequence"/>
</dbReference>
<dbReference type="EC" id="3.4.21.89" evidence="3"/>
<proteinExistence type="inferred from homology"/>
<keyword evidence="3" id="KW-0472">Membrane</keyword>
<dbReference type="RefSeq" id="WP_350716131.1">
    <property type="nucleotide sequence ID" value="NZ_JBEPCO010000004.1"/>
</dbReference>
<dbReference type="NCBIfam" id="TIGR02227">
    <property type="entry name" value="sigpep_I_bact"/>
    <property type="match status" value="1"/>
</dbReference>
<dbReference type="Pfam" id="PF10502">
    <property type="entry name" value="Peptidase_S26"/>
    <property type="match status" value="1"/>
</dbReference>
<evidence type="ECO:0000256" key="3">
    <source>
        <dbReference type="RuleBase" id="RU362042"/>
    </source>
</evidence>
<evidence type="ECO:0000313" key="5">
    <source>
        <dbReference type="EMBL" id="MER6905575.1"/>
    </source>
</evidence>
<comment type="similarity">
    <text evidence="2 3">Belongs to the peptidase S26 family.</text>
</comment>
<keyword evidence="3 5" id="KW-0378">Hydrolase</keyword>
<keyword evidence="3" id="KW-1133">Transmembrane helix</keyword>
<comment type="caution">
    <text evidence="3">Lacks conserved residue(s) required for the propagation of feature annotation.</text>
</comment>
<feature type="transmembrane region" description="Helical" evidence="3">
    <location>
        <begin position="12"/>
        <end position="33"/>
    </location>
</feature>
<name>A0ABV1VGF9_9ACTN</name>
<dbReference type="SUPFAM" id="SSF51306">
    <property type="entry name" value="LexA/Signal peptidase"/>
    <property type="match status" value="1"/>
</dbReference>